<evidence type="ECO:0000256" key="1">
    <source>
        <dbReference type="SAM" id="MobiDB-lite"/>
    </source>
</evidence>
<feature type="region of interest" description="Disordered" evidence="1">
    <location>
        <begin position="174"/>
        <end position="251"/>
    </location>
</feature>
<dbReference type="eggNOG" id="ENOG502S4ER">
    <property type="taxonomic scope" value="Eukaryota"/>
</dbReference>
<protein>
    <submittedName>
        <fullName evidence="3">Uncharacterized protein</fullName>
    </submittedName>
</protein>
<dbReference type="EMBL" id="ACPB03008561">
    <property type="status" value="NOT_ANNOTATED_CDS"/>
    <property type="molecule type" value="Genomic_DNA"/>
</dbReference>
<keyword evidence="2" id="KW-0812">Transmembrane</keyword>
<keyword evidence="4" id="KW-1185">Reference proteome</keyword>
<feature type="compositionally biased region" description="Polar residues" evidence="1">
    <location>
        <begin position="234"/>
        <end position="251"/>
    </location>
</feature>
<reference evidence="3" key="1">
    <citation type="submission" date="2015-05" db="UniProtKB">
        <authorList>
            <consortium name="EnsemblMetazoa"/>
        </authorList>
    </citation>
    <scope>IDENTIFICATION</scope>
</reference>
<accession>T1HQN3</accession>
<feature type="compositionally biased region" description="Low complexity" evidence="1">
    <location>
        <begin position="221"/>
        <end position="233"/>
    </location>
</feature>
<keyword evidence="2" id="KW-1133">Transmembrane helix</keyword>
<evidence type="ECO:0000313" key="3">
    <source>
        <dbReference type="EnsemblMetazoa" id="RPRC006353-PA"/>
    </source>
</evidence>
<proteinExistence type="predicted"/>
<dbReference type="AlphaFoldDB" id="T1HQN3"/>
<dbReference type="HOGENOM" id="CLU_1108275_0_0_1"/>
<dbReference type="EnsemblMetazoa" id="RPRC006353-RA">
    <property type="protein sequence ID" value="RPRC006353-PA"/>
    <property type="gene ID" value="RPRC006353"/>
</dbReference>
<evidence type="ECO:0000256" key="2">
    <source>
        <dbReference type="SAM" id="Phobius"/>
    </source>
</evidence>
<feature type="compositionally biased region" description="Pro residues" evidence="1">
    <location>
        <begin position="208"/>
        <end position="220"/>
    </location>
</feature>
<evidence type="ECO:0000313" key="4">
    <source>
        <dbReference type="Proteomes" id="UP000015103"/>
    </source>
</evidence>
<dbReference type="VEuPathDB" id="VectorBase:RPRC006353"/>
<organism evidence="3 4">
    <name type="scientific">Rhodnius prolixus</name>
    <name type="common">Triatomid bug</name>
    <dbReference type="NCBI Taxonomy" id="13249"/>
    <lineage>
        <taxon>Eukaryota</taxon>
        <taxon>Metazoa</taxon>
        <taxon>Ecdysozoa</taxon>
        <taxon>Arthropoda</taxon>
        <taxon>Hexapoda</taxon>
        <taxon>Insecta</taxon>
        <taxon>Pterygota</taxon>
        <taxon>Neoptera</taxon>
        <taxon>Paraneoptera</taxon>
        <taxon>Hemiptera</taxon>
        <taxon>Heteroptera</taxon>
        <taxon>Panheteroptera</taxon>
        <taxon>Cimicomorpha</taxon>
        <taxon>Reduviidae</taxon>
        <taxon>Triatominae</taxon>
        <taxon>Rhodnius</taxon>
    </lineage>
</organism>
<name>T1HQN3_RHOPR</name>
<feature type="transmembrane region" description="Helical" evidence="2">
    <location>
        <begin position="86"/>
        <end position="109"/>
    </location>
</feature>
<sequence length="251" mass="27363">MRFNLFNCQLKEVVFGQCGRYGPKLFGVVGAGPAPGHDIDIAAASIAGILTSGSYYHKQQCILILVSECSGNVSVLEGGSLVDDTWLLVLISCSVGVLMLGSLLALLLLKCREERGSKTVPVRVEGLTGPVKKSCEAVLYPGDSRVLWATLTPRGTTRTVAAAHLTTFDNTGFTDEYRPRVSSPTRIEHPNLPPLNLHRTIRRIPQTAPSPPPPIPPPPHQLQQQPQEQPQSQYNTYSNQHYSNSHQPPLL</sequence>
<dbReference type="InParanoid" id="T1HQN3"/>
<dbReference type="Proteomes" id="UP000015103">
    <property type="component" value="Unassembled WGS sequence"/>
</dbReference>
<keyword evidence="2" id="KW-0472">Membrane</keyword>